<keyword evidence="5" id="KW-0732">Signal</keyword>
<evidence type="ECO:0000256" key="6">
    <source>
        <dbReference type="ARBA" id="ARBA00023136"/>
    </source>
</evidence>
<feature type="region of interest" description="Disordered" evidence="10">
    <location>
        <begin position="354"/>
        <end position="374"/>
    </location>
</feature>
<organism evidence="12 13">
    <name type="scientific">Cyprinus carpio</name>
    <name type="common">Common carp</name>
    <dbReference type="NCBI Taxonomy" id="7962"/>
    <lineage>
        <taxon>Eukaryota</taxon>
        <taxon>Metazoa</taxon>
        <taxon>Chordata</taxon>
        <taxon>Craniata</taxon>
        <taxon>Vertebrata</taxon>
        <taxon>Euteleostomi</taxon>
        <taxon>Actinopterygii</taxon>
        <taxon>Neopterygii</taxon>
        <taxon>Teleostei</taxon>
        <taxon>Ostariophysi</taxon>
        <taxon>Cypriniformes</taxon>
        <taxon>Cyprinidae</taxon>
        <taxon>Cyprininae</taxon>
        <taxon>Cyprinus</taxon>
    </lineage>
</organism>
<evidence type="ECO:0000313" key="13">
    <source>
        <dbReference type="Proteomes" id="UP000694701"/>
    </source>
</evidence>
<evidence type="ECO:0000256" key="1">
    <source>
        <dbReference type="ARBA" id="ARBA00004251"/>
    </source>
</evidence>
<dbReference type="SMART" id="SM01352">
    <property type="entry name" value="APCDDC"/>
    <property type="match status" value="2"/>
</dbReference>
<keyword evidence="4" id="KW-0812">Transmembrane</keyword>
<accession>A0A8C2GYN9</accession>
<evidence type="ECO:0000256" key="4">
    <source>
        <dbReference type="ARBA" id="ARBA00022692"/>
    </source>
</evidence>
<evidence type="ECO:0000259" key="11">
    <source>
        <dbReference type="SMART" id="SM01352"/>
    </source>
</evidence>
<dbReference type="GO" id="GO:0030178">
    <property type="term" value="P:negative regulation of Wnt signaling pathway"/>
    <property type="evidence" value="ECO:0007669"/>
    <property type="project" value="InterPro"/>
</dbReference>
<dbReference type="InterPro" id="IPR029405">
    <property type="entry name" value="APCDD1_dom"/>
</dbReference>
<dbReference type="InterPro" id="IPR042425">
    <property type="entry name" value="APCDD1"/>
</dbReference>
<dbReference type="Ensembl" id="ENSCCRT00020006379.1">
    <property type="protein sequence ID" value="ENSCCRP00020005657.1"/>
    <property type="gene ID" value="ENSCCRG00020003195.1"/>
</dbReference>
<comment type="similarity">
    <text evidence="8">Belongs to the APCDD1 family.</text>
</comment>
<dbReference type="Proteomes" id="UP000694701">
    <property type="component" value="Unplaced"/>
</dbReference>
<evidence type="ECO:0000256" key="3">
    <source>
        <dbReference type="ARBA" id="ARBA00022687"/>
    </source>
</evidence>
<feature type="domain" description="APCDD1" evidence="11">
    <location>
        <begin position="61"/>
        <end position="253"/>
    </location>
</feature>
<evidence type="ECO:0000256" key="8">
    <source>
        <dbReference type="ARBA" id="ARBA00038384"/>
    </source>
</evidence>
<dbReference type="AlphaFoldDB" id="A0A8C2GYN9"/>
<proteinExistence type="inferred from homology"/>
<reference evidence="12" key="1">
    <citation type="submission" date="2025-08" db="UniProtKB">
        <authorList>
            <consortium name="Ensembl"/>
        </authorList>
    </citation>
    <scope>IDENTIFICATION</scope>
</reference>
<evidence type="ECO:0000256" key="7">
    <source>
        <dbReference type="ARBA" id="ARBA00023180"/>
    </source>
</evidence>
<evidence type="ECO:0000256" key="10">
    <source>
        <dbReference type="SAM" id="MobiDB-lite"/>
    </source>
</evidence>
<dbReference type="PANTHER" id="PTHR31021:SF2">
    <property type="entry name" value="PROTEIN APCDD1"/>
    <property type="match status" value="1"/>
</dbReference>
<evidence type="ECO:0000256" key="5">
    <source>
        <dbReference type="ARBA" id="ARBA00022729"/>
    </source>
</evidence>
<keyword evidence="7" id="KW-0325">Glycoprotein</keyword>
<feature type="domain" description="APCDD1" evidence="11">
    <location>
        <begin position="254"/>
        <end position="400"/>
    </location>
</feature>
<evidence type="ECO:0000256" key="2">
    <source>
        <dbReference type="ARBA" id="ARBA00022475"/>
    </source>
</evidence>
<comment type="subcellular location">
    <subcellularLocation>
        <location evidence="1">Cell membrane</location>
        <topology evidence="1">Single-pass type I membrane protein</topology>
    </subcellularLocation>
</comment>
<sequence>MWKVIDTVICDLQQCVEYWTERADVNPVFAVSGLLWSGCVKASSPRPALEKSLVWPSKDTQCVHLLKHLQNGARVTVQMPPNIQGHWVSTSCEVRPGPEFLTRSYRFFHNNTFKALQFYYADNHCSTPSYSVQVRGRLRLRQPSWIVRGGTEAHYQIHSMRLVCHSASAARELGCASWQPNISYELWSACACVCGCALNVSMHELQLLRLEKQYLHHSLDQLLEELYLGDIHTEAAQRMLYRPSSYQPALQNTQVRAAHAFNPRASFETICDTKPVIRVLSHMRVTPMDLATVSLLNVFKGNSCGVQGSWQVGVEQDVTSTNGCAALGLRLPHTEYELFRLERDADGRLLLFNGQRPSDGSSPDRPDRRPTSYQTPLVQCSNALEFSVRRDGRMKLLHNRNCTLRERGPALSL</sequence>
<keyword evidence="3" id="KW-0879">Wnt signaling pathway</keyword>
<keyword evidence="6" id="KW-0472">Membrane</keyword>
<evidence type="ECO:0000256" key="9">
    <source>
        <dbReference type="ARBA" id="ARBA00040474"/>
    </source>
</evidence>
<name>A0A8C2GYN9_CYPCA</name>
<protein>
    <recommendedName>
        <fullName evidence="9">Protein APCDD1</fullName>
    </recommendedName>
</protein>
<dbReference type="PANTHER" id="PTHR31021">
    <property type="entry name" value="ADENOMATOSIS POLYPOSIS COLI DOWN-REGULATED 1"/>
    <property type="match status" value="1"/>
</dbReference>
<dbReference type="GO" id="GO:0017147">
    <property type="term" value="F:Wnt-protein binding"/>
    <property type="evidence" value="ECO:0007669"/>
    <property type="project" value="InterPro"/>
</dbReference>
<dbReference type="Pfam" id="PF14921">
    <property type="entry name" value="APCDDC"/>
    <property type="match status" value="1"/>
</dbReference>
<dbReference type="GO" id="GO:0005886">
    <property type="term" value="C:plasma membrane"/>
    <property type="evidence" value="ECO:0007669"/>
    <property type="project" value="UniProtKB-SubCell"/>
</dbReference>
<dbReference type="GO" id="GO:0016055">
    <property type="term" value="P:Wnt signaling pathway"/>
    <property type="evidence" value="ECO:0007669"/>
    <property type="project" value="UniProtKB-KW"/>
</dbReference>
<evidence type="ECO:0000313" key="12">
    <source>
        <dbReference type="Ensembl" id="ENSCCRP00020005657.1"/>
    </source>
</evidence>
<keyword evidence="2" id="KW-1003">Cell membrane</keyword>